<dbReference type="AlphaFoldDB" id="A0A0D9VXG5"/>
<evidence type="ECO:0000313" key="2">
    <source>
        <dbReference type="EnsemblPlants" id="LPERR03G24480.1"/>
    </source>
</evidence>
<keyword evidence="3" id="KW-1185">Reference proteome</keyword>
<name>A0A0D9VXG5_9ORYZ</name>
<feature type="region of interest" description="Disordered" evidence="1">
    <location>
        <begin position="21"/>
        <end position="46"/>
    </location>
</feature>
<dbReference type="HOGENOM" id="CLU_702782_0_0_1"/>
<dbReference type="Proteomes" id="UP000032180">
    <property type="component" value="Chromosome 3"/>
</dbReference>
<accession>A0A0D9VXG5</accession>
<organism evidence="2 3">
    <name type="scientific">Leersia perrieri</name>
    <dbReference type="NCBI Taxonomy" id="77586"/>
    <lineage>
        <taxon>Eukaryota</taxon>
        <taxon>Viridiplantae</taxon>
        <taxon>Streptophyta</taxon>
        <taxon>Embryophyta</taxon>
        <taxon>Tracheophyta</taxon>
        <taxon>Spermatophyta</taxon>
        <taxon>Magnoliopsida</taxon>
        <taxon>Liliopsida</taxon>
        <taxon>Poales</taxon>
        <taxon>Poaceae</taxon>
        <taxon>BOP clade</taxon>
        <taxon>Oryzoideae</taxon>
        <taxon>Oryzeae</taxon>
        <taxon>Oryzinae</taxon>
        <taxon>Leersia</taxon>
    </lineage>
</organism>
<evidence type="ECO:0000256" key="1">
    <source>
        <dbReference type="SAM" id="MobiDB-lite"/>
    </source>
</evidence>
<sequence length="393" mass="42581">MGALIGGRVVISSPSSMGAFTLDGVGNGDDVPAPRAPSPPGERVRASTDGEVVRLLNVSMFLQEDDVFFSCEEDDVAPCHNPKNRPPKNHQSNGLNPSKDILHDGDGFLSCEDDDDDVAPHHQAMAFAGGDDVLVEHMSEEELGKEAALGAVAVSKAAVLDFNGNNEAAVLESIENVKSFEARVVVCNDLGEGGKGGEAAVTLGNGAVVVPVTGGDREGPDAASKGALEGIACSVLGPDDNPTVCIFNNGFKIRSPKRRPRKIRKKGCNGINLWSKDGNKRIPVKEIKQDACVCELNDLCLQLYERGFLLKEIIEMCDFADSNRQKFFDRAWRVVEDYDSMDFLLIAEGSEDFFKTMSKNCKLVFHSIRKTATEIRYEVTKMSGRHINDPFCA</sequence>
<dbReference type="EnsemblPlants" id="LPERR03G24480.1">
    <property type="protein sequence ID" value="LPERR03G24480.1"/>
    <property type="gene ID" value="LPERR03G24480"/>
</dbReference>
<dbReference type="Gramene" id="LPERR03G24480.1">
    <property type="protein sequence ID" value="LPERR03G24480.1"/>
    <property type="gene ID" value="LPERR03G24480"/>
</dbReference>
<evidence type="ECO:0000313" key="3">
    <source>
        <dbReference type="Proteomes" id="UP000032180"/>
    </source>
</evidence>
<feature type="region of interest" description="Disordered" evidence="1">
    <location>
        <begin position="79"/>
        <end position="114"/>
    </location>
</feature>
<protein>
    <submittedName>
        <fullName evidence="2">Uncharacterized protein</fullName>
    </submittedName>
</protein>
<reference evidence="3" key="2">
    <citation type="submission" date="2013-12" db="EMBL/GenBank/DDBJ databases">
        <authorList>
            <person name="Yu Y."/>
            <person name="Lee S."/>
            <person name="de Baynast K."/>
            <person name="Wissotski M."/>
            <person name="Liu L."/>
            <person name="Talag J."/>
            <person name="Goicoechea J."/>
            <person name="Angelova A."/>
            <person name="Jetty R."/>
            <person name="Kudrna D."/>
            <person name="Golser W."/>
            <person name="Rivera L."/>
            <person name="Zhang J."/>
            <person name="Wing R."/>
        </authorList>
    </citation>
    <scope>NUCLEOTIDE SEQUENCE</scope>
</reference>
<proteinExistence type="predicted"/>
<reference evidence="2 3" key="1">
    <citation type="submission" date="2012-08" db="EMBL/GenBank/DDBJ databases">
        <title>Oryza genome evolution.</title>
        <authorList>
            <person name="Wing R.A."/>
        </authorList>
    </citation>
    <scope>NUCLEOTIDE SEQUENCE</scope>
</reference>
<reference evidence="2" key="3">
    <citation type="submission" date="2015-04" db="UniProtKB">
        <authorList>
            <consortium name="EnsemblPlants"/>
        </authorList>
    </citation>
    <scope>IDENTIFICATION</scope>
</reference>